<dbReference type="AlphaFoldDB" id="A0A9Q1BSD9"/>
<reference evidence="3" key="1">
    <citation type="submission" date="2021-10" db="EMBL/GenBank/DDBJ databases">
        <title>Tropical sea cucumber genome reveals ecological adaptation and Cuvierian tubules defense mechanism.</title>
        <authorList>
            <person name="Chen T."/>
        </authorList>
    </citation>
    <scope>NUCLEOTIDE SEQUENCE</scope>
    <source>
        <strain evidence="3">Nanhai2018</strain>
        <tissue evidence="3">Muscle</tissue>
    </source>
</reference>
<evidence type="ECO:0000313" key="4">
    <source>
        <dbReference type="Proteomes" id="UP001152320"/>
    </source>
</evidence>
<feature type="signal peptide" evidence="2">
    <location>
        <begin position="1"/>
        <end position="19"/>
    </location>
</feature>
<feature type="chain" id="PRO_5040106455" evidence="2">
    <location>
        <begin position="20"/>
        <end position="93"/>
    </location>
</feature>
<dbReference type="Proteomes" id="UP001152320">
    <property type="component" value="Chromosome 12"/>
</dbReference>
<feature type="region of interest" description="Disordered" evidence="1">
    <location>
        <begin position="73"/>
        <end position="93"/>
    </location>
</feature>
<dbReference type="EMBL" id="JAIZAY010000012">
    <property type="protein sequence ID" value="KAJ8031808.1"/>
    <property type="molecule type" value="Genomic_DNA"/>
</dbReference>
<gene>
    <name evidence="3" type="ORF">HOLleu_25125</name>
</gene>
<keyword evidence="2" id="KW-0732">Signal</keyword>
<proteinExistence type="predicted"/>
<organism evidence="3 4">
    <name type="scientific">Holothuria leucospilota</name>
    <name type="common">Black long sea cucumber</name>
    <name type="synonym">Mertensiothuria leucospilota</name>
    <dbReference type="NCBI Taxonomy" id="206669"/>
    <lineage>
        <taxon>Eukaryota</taxon>
        <taxon>Metazoa</taxon>
        <taxon>Echinodermata</taxon>
        <taxon>Eleutherozoa</taxon>
        <taxon>Echinozoa</taxon>
        <taxon>Holothuroidea</taxon>
        <taxon>Aspidochirotacea</taxon>
        <taxon>Aspidochirotida</taxon>
        <taxon>Holothuriidae</taxon>
        <taxon>Holothuria</taxon>
    </lineage>
</organism>
<name>A0A9Q1BSD9_HOLLE</name>
<evidence type="ECO:0000256" key="1">
    <source>
        <dbReference type="SAM" id="MobiDB-lite"/>
    </source>
</evidence>
<sequence length="93" mass="10522">MKFIFSLFLFFIKYSVVLRKEATKVLTLKWTGSDWIVAWATGSLVPVEDCNTLSVQQLFEYACLNDFYYDAETAAGGSSGSGEDRRRRHIGTP</sequence>
<evidence type="ECO:0000313" key="3">
    <source>
        <dbReference type="EMBL" id="KAJ8031808.1"/>
    </source>
</evidence>
<keyword evidence="4" id="KW-1185">Reference proteome</keyword>
<protein>
    <submittedName>
        <fullName evidence="3">Uncharacterized protein</fullName>
    </submittedName>
</protein>
<evidence type="ECO:0000256" key="2">
    <source>
        <dbReference type="SAM" id="SignalP"/>
    </source>
</evidence>
<comment type="caution">
    <text evidence="3">The sequence shown here is derived from an EMBL/GenBank/DDBJ whole genome shotgun (WGS) entry which is preliminary data.</text>
</comment>
<accession>A0A9Q1BSD9</accession>